<sequence length="494" mass="55216">MKQQTMLRVALWLVEVSSPGPESEGFAGDLVEFFAAGRSGWWCLTQALRRTVSTGEQRLRSLLAPFWFAVAFVALYPLWQRLYAPAVTQLLTQYRGSFQWPGSAVLELTAGLLPAMLFVWMGVFVYGVLRHRSLKMTPVVALLSLNIGAFLLFISMVMRLRAMHNELRFLSQADFFYPFVHARFSLLLLLSLFGAIVVLPHERRSNGRSRWIARILSQCGLLQVARTLGLLTLLVPQVCAQAIRPEATPRLMGTDGKPIEFDVVSVRPNHTGAVRMDIGSPPMSDALSITNMPPENIIQWAFGIFLSDQIDGLPDWTRQERYDVEAKVSDADLAAYRKVVDPIQRAPMLQKILIDRFGLKFHYETKDLSVYALTVGKNGSRLTEIQPAIGPNGMKEGGGRQRGHGQYTSMGQPMKPFINELTVQLKSPVVDRTGLTGFYNYTLRWTPDDGTPTAAEDGPSIFTAIQEQLGLKLERTKAPVQVLVIDHIERPSSN</sequence>
<reference evidence="4" key="1">
    <citation type="submission" date="2016-10" db="EMBL/GenBank/DDBJ databases">
        <authorList>
            <person name="Varghese N."/>
            <person name="Submissions S."/>
        </authorList>
    </citation>
    <scope>NUCLEOTIDE SEQUENCE [LARGE SCALE GENOMIC DNA]</scope>
    <source>
        <strain evidence="4">GAS232</strain>
    </source>
</reference>
<evidence type="ECO:0000313" key="4">
    <source>
        <dbReference type="Proteomes" id="UP000182427"/>
    </source>
</evidence>
<evidence type="ECO:0000256" key="1">
    <source>
        <dbReference type="SAM" id="MobiDB-lite"/>
    </source>
</evidence>
<feature type="transmembrane region" description="Helical" evidence="2">
    <location>
        <begin position="108"/>
        <end position="129"/>
    </location>
</feature>
<feature type="transmembrane region" description="Helical" evidence="2">
    <location>
        <begin position="180"/>
        <end position="199"/>
    </location>
</feature>
<dbReference type="Pfam" id="PF12543">
    <property type="entry name" value="DUF3738"/>
    <property type="match status" value="1"/>
</dbReference>
<keyword evidence="2" id="KW-0472">Membrane</keyword>
<dbReference type="EMBL" id="LT629690">
    <property type="protein sequence ID" value="SDE65771.1"/>
    <property type="molecule type" value="Genomic_DNA"/>
</dbReference>
<dbReference type="RefSeq" id="WP_083343397.1">
    <property type="nucleotide sequence ID" value="NZ_LT629690.1"/>
</dbReference>
<keyword evidence="2" id="KW-0812">Transmembrane</keyword>
<feature type="region of interest" description="Disordered" evidence="1">
    <location>
        <begin position="384"/>
        <end position="404"/>
    </location>
</feature>
<keyword evidence="2" id="KW-1133">Transmembrane helix</keyword>
<evidence type="ECO:0000256" key="2">
    <source>
        <dbReference type="SAM" id="Phobius"/>
    </source>
</evidence>
<evidence type="ECO:0000313" key="3">
    <source>
        <dbReference type="EMBL" id="SDE65771.1"/>
    </source>
</evidence>
<feature type="transmembrane region" description="Helical" evidence="2">
    <location>
        <begin position="141"/>
        <end position="160"/>
    </location>
</feature>
<dbReference type="NCBIfam" id="TIGR03435">
    <property type="entry name" value="Soli_TIGR03435"/>
    <property type="match status" value="1"/>
</dbReference>
<proteinExistence type="predicted"/>
<accession>A0A1G7EQ23</accession>
<gene>
    <name evidence="3" type="ORF">SAMN05444167_0058</name>
</gene>
<dbReference type="AlphaFoldDB" id="A0A1G7EQ23"/>
<dbReference type="OrthoDB" id="101277at2"/>
<name>A0A1G7EQ23_9BACT</name>
<protein>
    <submittedName>
        <fullName evidence="3">Soil-associated protein, TIGR03435 family</fullName>
    </submittedName>
</protein>
<feature type="transmembrane region" description="Helical" evidence="2">
    <location>
        <begin position="59"/>
        <end position="79"/>
    </location>
</feature>
<dbReference type="InterPro" id="IPR017801">
    <property type="entry name" value="DUF3738"/>
</dbReference>
<dbReference type="Proteomes" id="UP000182427">
    <property type="component" value="Chromosome I"/>
</dbReference>
<organism evidence="3 4">
    <name type="scientific">Terriglobus roseus</name>
    <dbReference type="NCBI Taxonomy" id="392734"/>
    <lineage>
        <taxon>Bacteria</taxon>
        <taxon>Pseudomonadati</taxon>
        <taxon>Acidobacteriota</taxon>
        <taxon>Terriglobia</taxon>
        <taxon>Terriglobales</taxon>
        <taxon>Acidobacteriaceae</taxon>
        <taxon>Terriglobus</taxon>
    </lineage>
</organism>
<keyword evidence="4" id="KW-1185">Reference proteome</keyword>